<name>A0A9X1SUB3_9ACTN</name>
<dbReference type="PROSITE" id="PS50883">
    <property type="entry name" value="EAL"/>
    <property type="match status" value="1"/>
</dbReference>
<evidence type="ECO:0000313" key="5">
    <source>
        <dbReference type="Proteomes" id="UP001138997"/>
    </source>
</evidence>
<evidence type="ECO:0000256" key="1">
    <source>
        <dbReference type="SAM" id="Phobius"/>
    </source>
</evidence>
<dbReference type="InterPro" id="IPR050706">
    <property type="entry name" value="Cyclic-di-GMP_PDE-like"/>
</dbReference>
<dbReference type="PROSITE" id="PS50887">
    <property type="entry name" value="GGDEF"/>
    <property type="match status" value="1"/>
</dbReference>
<dbReference type="InterPro" id="IPR001633">
    <property type="entry name" value="EAL_dom"/>
</dbReference>
<dbReference type="Pfam" id="PF00563">
    <property type="entry name" value="EAL"/>
    <property type="match status" value="1"/>
</dbReference>
<keyword evidence="5" id="KW-1185">Reference proteome</keyword>
<reference evidence="4" key="1">
    <citation type="submission" date="2021-11" db="EMBL/GenBank/DDBJ databases">
        <title>Streptomyces corallinus and Kineosporia corallina sp. nov., two new coral-derived marine actinobacteria.</title>
        <authorList>
            <person name="Buangrab K."/>
            <person name="Sutthacheep M."/>
            <person name="Yeemin T."/>
            <person name="Harunari E."/>
            <person name="Igarashi Y."/>
            <person name="Sripreechasak P."/>
            <person name="Kanchanasin P."/>
            <person name="Tanasupawat S."/>
            <person name="Phongsopitanun W."/>
        </authorList>
    </citation>
    <scope>NUCLEOTIDE SEQUENCE</scope>
    <source>
        <strain evidence="4">JCM 31032</strain>
    </source>
</reference>
<dbReference type="PANTHER" id="PTHR33121:SF70">
    <property type="entry name" value="SIGNALING PROTEIN YKOW"/>
    <property type="match status" value="1"/>
</dbReference>
<feature type="transmembrane region" description="Helical" evidence="1">
    <location>
        <begin position="81"/>
        <end position="99"/>
    </location>
</feature>
<accession>A0A9X1SUB3</accession>
<dbReference type="Proteomes" id="UP001138997">
    <property type="component" value="Unassembled WGS sequence"/>
</dbReference>
<feature type="transmembrane region" description="Helical" evidence="1">
    <location>
        <begin position="144"/>
        <end position="165"/>
    </location>
</feature>
<feature type="transmembrane region" description="Helical" evidence="1">
    <location>
        <begin position="246"/>
        <end position="265"/>
    </location>
</feature>
<feature type="domain" description="GGDEF" evidence="3">
    <location>
        <begin position="366"/>
        <end position="498"/>
    </location>
</feature>
<feature type="transmembrane region" description="Helical" evidence="1">
    <location>
        <begin position="21"/>
        <end position="45"/>
    </location>
</feature>
<dbReference type="SUPFAM" id="SSF141868">
    <property type="entry name" value="EAL domain-like"/>
    <property type="match status" value="1"/>
</dbReference>
<dbReference type="CDD" id="cd01948">
    <property type="entry name" value="EAL"/>
    <property type="match status" value="1"/>
</dbReference>
<dbReference type="SUPFAM" id="SSF55073">
    <property type="entry name" value="Nucleotide cyclase"/>
    <property type="match status" value="1"/>
</dbReference>
<dbReference type="InterPro" id="IPR000160">
    <property type="entry name" value="GGDEF_dom"/>
</dbReference>
<dbReference type="Gene3D" id="3.30.70.270">
    <property type="match status" value="1"/>
</dbReference>
<keyword evidence="1" id="KW-1133">Transmembrane helix</keyword>
<dbReference type="NCBIfam" id="TIGR00254">
    <property type="entry name" value="GGDEF"/>
    <property type="match status" value="1"/>
</dbReference>
<dbReference type="CDD" id="cd01949">
    <property type="entry name" value="GGDEF"/>
    <property type="match status" value="1"/>
</dbReference>
<dbReference type="SMART" id="SM00052">
    <property type="entry name" value="EAL"/>
    <property type="match status" value="1"/>
</dbReference>
<keyword evidence="1" id="KW-0812">Transmembrane</keyword>
<evidence type="ECO:0000259" key="3">
    <source>
        <dbReference type="PROSITE" id="PS50887"/>
    </source>
</evidence>
<dbReference type="PANTHER" id="PTHR33121">
    <property type="entry name" value="CYCLIC DI-GMP PHOSPHODIESTERASE PDEF"/>
    <property type="match status" value="1"/>
</dbReference>
<evidence type="ECO:0000259" key="2">
    <source>
        <dbReference type="PROSITE" id="PS50883"/>
    </source>
</evidence>
<keyword evidence="1" id="KW-0472">Membrane</keyword>
<gene>
    <name evidence="4" type="ORF">LR394_17795</name>
</gene>
<feature type="domain" description="EAL" evidence="2">
    <location>
        <begin position="507"/>
        <end position="766"/>
    </location>
</feature>
<dbReference type="GO" id="GO:0071111">
    <property type="term" value="F:cyclic-guanylate-specific phosphodiesterase activity"/>
    <property type="evidence" value="ECO:0007669"/>
    <property type="project" value="InterPro"/>
</dbReference>
<evidence type="ECO:0000313" key="4">
    <source>
        <dbReference type="EMBL" id="MCD5312762.1"/>
    </source>
</evidence>
<dbReference type="EMBL" id="JAJOMB010000009">
    <property type="protein sequence ID" value="MCD5312762.1"/>
    <property type="molecule type" value="Genomic_DNA"/>
</dbReference>
<comment type="caution">
    <text evidence="4">The sequence shown here is derived from an EMBL/GenBank/DDBJ whole genome shotgun (WGS) entry which is preliminary data.</text>
</comment>
<protein>
    <submittedName>
        <fullName evidence="4">Bifunctional diguanylate cyclase/phosphodiesterase</fullName>
    </submittedName>
</protein>
<sequence length="772" mass="82352">MAQATGSLLARTRVLWSRSAFSVTLWLALSIVGLVVGLSLTLVSWSQAASSARFAVLAAATAVLVARVARSEPGVVKVWAWFTRAGMVSTLAAGADLVVRLVTGTGELGPYVFSVGVLVACLMLHQGMTLWNRSRTSTADPSDLLNGLGATLAVAAFGNLALIAQHGENWPGSWLSAQLHLLGLGAIFVLTGTAVTVSLLNPGARDVRIRLGLGAMLLALAGTLLSPSTGLLPESVTTSVLTAGRFSFSLGWMLLIVTLAGCALIPERQAVAKPATTKEISHGALLVMTGGLAVLLLATRLDPELTTAAVVLGALAILIAGTRSLHLIRDLTDLAIRKQEALTDDLTGLANRRAFTRALAGRPAGRSRAMLIIDLNDFKIINDRHGHAVGDQVLAFTAECLRRGTPPGGMTARLGGDEFAVLLPGTSSADALAVAWRLAESVERSDFDFSVGLSIGVASGDQTFGVGPSIDDDELLRRADAAMYVAKTSRVQVSLYDQDLDRRRREHNQLTLDLIAAFENAEADGGLPFEVYYQPQVSMRTGRVAGVEALVRWQHPERGLLPPSDFLDLLERNGRMGELTEFVVWSALRDTATWERTGLAPLRVSVNLSPVCLTDPAFPVMLQQIVGAGIDPSVITFEVTETTLMKDPERSMQMCGLIVEAGFGLSIDDYGTGYSSLAYLSDLPATELKIDRAFVSRIQHDTRVRAIVSGTVDLAHQLGLRIVAEGAEQSGTLGLLRELGCDEVQGYVYSPPLPAVQLYAWVMNQETVFNSR</sequence>
<organism evidence="4 5">
    <name type="scientific">Kineosporia babensis</name>
    <dbReference type="NCBI Taxonomy" id="499548"/>
    <lineage>
        <taxon>Bacteria</taxon>
        <taxon>Bacillati</taxon>
        <taxon>Actinomycetota</taxon>
        <taxon>Actinomycetes</taxon>
        <taxon>Kineosporiales</taxon>
        <taxon>Kineosporiaceae</taxon>
        <taxon>Kineosporia</taxon>
    </lineage>
</organism>
<dbReference type="SMART" id="SM00267">
    <property type="entry name" value="GGDEF"/>
    <property type="match status" value="1"/>
</dbReference>
<feature type="transmembrane region" description="Helical" evidence="1">
    <location>
        <begin position="111"/>
        <end position="132"/>
    </location>
</feature>
<feature type="transmembrane region" description="Helical" evidence="1">
    <location>
        <begin position="285"/>
        <end position="301"/>
    </location>
</feature>
<dbReference type="RefSeq" id="WP_231443316.1">
    <property type="nucleotide sequence ID" value="NZ_JAJOMB010000009.1"/>
</dbReference>
<dbReference type="InterPro" id="IPR035919">
    <property type="entry name" value="EAL_sf"/>
</dbReference>
<dbReference type="AlphaFoldDB" id="A0A9X1SUB3"/>
<feature type="transmembrane region" description="Helical" evidence="1">
    <location>
        <begin position="207"/>
        <end position="226"/>
    </location>
</feature>
<proteinExistence type="predicted"/>
<dbReference type="InterPro" id="IPR043128">
    <property type="entry name" value="Rev_trsase/Diguanyl_cyclase"/>
</dbReference>
<feature type="transmembrane region" description="Helical" evidence="1">
    <location>
        <begin position="307"/>
        <end position="328"/>
    </location>
</feature>
<feature type="transmembrane region" description="Helical" evidence="1">
    <location>
        <begin position="51"/>
        <end position="69"/>
    </location>
</feature>
<dbReference type="Gene3D" id="3.20.20.450">
    <property type="entry name" value="EAL domain"/>
    <property type="match status" value="1"/>
</dbReference>
<dbReference type="InterPro" id="IPR029787">
    <property type="entry name" value="Nucleotide_cyclase"/>
</dbReference>
<feature type="transmembrane region" description="Helical" evidence="1">
    <location>
        <begin position="177"/>
        <end position="200"/>
    </location>
</feature>
<dbReference type="Pfam" id="PF00990">
    <property type="entry name" value="GGDEF"/>
    <property type="match status" value="1"/>
</dbReference>